<reference evidence="1 2" key="1">
    <citation type="submission" date="2018-11" db="EMBL/GenBank/DDBJ databases">
        <title>Genome assembly of Steccherinum ochraceum LE-BIN_3174, the white-rot fungus of the Steccherinaceae family (The Residual Polyporoid clade, Polyporales, Basidiomycota).</title>
        <authorList>
            <person name="Fedorova T.V."/>
            <person name="Glazunova O.A."/>
            <person name="Landesman E.O."/>
            <person name="Moiseenko K.V."/>
            <person name="Psurtseva N.V."/>
            <person name="Savinova O.S."/>
            <person name="Shakhova N.V."/>
            <person name="Tyazhelova T.V."/>
            <person name="Vasina D.V."/>
        </authorList>
    </citation>
    <scope>NUCLEOTIDE SEQUENCE [LARGE SCALE GENOMIC DNA]</scope>
    <source>
        <strain evidence="1 2">LE-BIN_3174</strain>
    </source>
</reference>
<protein>
    <submittedName>
        <fullName evidence="1">Uncharacterized protein</fullName>
    </submittedName>
</protein>
<organism evidence="1 2">
    <name type="scientific">Steccherinum ochraceum</name>
    <dbReference type="NCBI Taxonomy" id="92696"/>
    <lineage>
        <taxon>Eukaryota</taxon>
        <taxon>Fungi</taxon>
        <taxon>Dikarya</taxon>
        <taxon>Basidiomycota</taxon>
        <taxon>Agaricomycotina</taxon>
        <taxon>Agaricomycetes</taxon>
        <taxon>Polyporales</taxon>
        <taxon>Steccherinaceae</taxon>
        <taxon>Steccherinum</taxon>
    </lineage>
</organism>
<dbReference type="AlphaFoldDB" id="A0A4R0RQD8"/>
<dbReference type="Proteomes" id="UP000292702">
    <property type="component" value="Unassembled WGS sequence"/>
</dbReference>
<evidence type="ECO:0000313" key="2">
    <source>
        <dbReference type="Proteomes" id="UP000292702"/>
    </source>
</evidence>
<accession>A0A4R0RQD8</accession>
<dbReference type="EMBL" id="RWJN01000012">
    <property type="protein sequence ID" value="TCD70971.1"/>
    <property type="molecule type" value="Genomic_DNA"/>
</dbReference>
<evidence type="ECO:0000313" key="1">
    <source>
        <dbReference type="EMBL" id="TCD70971.1"/>
    </source>
</evidence>
<sequence>MDPVSNLDQTEAILSMHSSVRKTTVNDITMLNAAAKTSGLHVVDLTQGMSKAELRTLLASRFHLLDRVGGF</sequence>
<keyword evidence="2" id="KW-1185">Reference proteome</keyword>
<gene>
    <name evidence="1" type="ORF">EIP91_000879</name>
</gene>
<comment type="caution">
    <text evidence="1">The sequence shown here is derived from an EMBL/GenBank/DDBJ whole genome shotgun (WGS) entry which is preliminary data.</text>
</comment>
<proteinExistence type="predicted"/>
<name>A0A4R0RQD8_9APHY</name>